<name>A0A074WHY7_9PEZI</name>
<dbReference type="PANTHER" id="PTHR45677">
    <property type="entry name" value="GLUTAMATE DECARBOXYLASE-RELATED"/>
    <property type="match status" value="1"/>
</dbReference>
<feature type="compositionally biased region" description="Low complexity" evidence="9">
    <location>
        <begin position="722"/>
        <end position="734"/>
    </location>
</feature>
<evidence type="ECO:0000256" key="7">
    <source>
        <dbReference type="ARBA" id="ARBA00024893"/>
    </source>
</evidence>
<dbReference type="Pfam" id="PF22493">
    <property type="entry name" value="PUF_NOP9"/>
    <property type="match status" value="1"/>
</dbReference>
<comment type="function">
    <text evidence="7">RNA-binding nucleolar protein required for pre-rRNA processing. Involved in production of 18S rRNA and assembly of small ribosomal subunit.</text>
</comment>
<dbReference type="Gene3D" id="3.90.1150.170">
    <property type="match status" value="1"/>
</dbReference>
<dbReference type="OrthoDB" id="392571at2759"/>
<dbReference type="GO" id="GO:0016831">
    <property type="term" value="F:carboxy-lyase activity"/>
    <property type="evidence" value="ECO:0007669"/>
    <property type="project" value="UniProtKB-KW"/>
</dbReference>
<dbReference type="HOGENOM" id="CLU_002310_1_0_1"/>
<sequence>MPREMKKRGRRGEEKKRKLEEEEEAVDQEFAQPKRQRTEDGGDEAADQQDFVALAQDGAYPNGDYQNGEGQGPPVEQVFFGMLDEEEQEYFKRADEMLEMNNFADAEERSLFLANVYREANGKELKIANSQSCSRLMERLIQLSTPAQLKTLFQKFSGNFMHLFQHRFASHCCEKLFIQAAPAVTDELLHPSKHQDQTTDDGDVYVSMENLFLFTLGEMEGNVGFLMTDRFASHTLRVLLLVLAGEPLSDSTNKSLMQSKKKEHVTVNGSTNDKEDATSKDKEDKRPVPKSFTEALEKLMTASVSGLDTTSLRALATHQLGNPALQLLIRLELTQFGKSKAKDENSIFRTLLPDDPITPECDSASFINGLLFDPIGSHLIECIVEHAPGKMFKSLYRGLLKDRMASLARNEIACYVACKVLERLSKDDLLEAHEQICPQIPSLLERNRFAVIKTLIARCAVRDIDCQAIALQLNEAYNGPEGFDIEKMLKSDTDNTATNGNTAPPPEGMPAHIAEERANPHTIKLQGSLLAQCMILVPGALSALVLESLASLPPTTLKKMASDTIICRTLQAAMTSHNASIISRRKLIQQFFGHIGEMALDSKASRVVDAIWEGTHGLAFIRERIAEELNENEAQLRDNPCGRAVWKNWKMDLYKRRRGEWVKQSKNKASNDGFQSFSEQQQAATNGAAQGGEKKSAIQLARERHAANKAKTQQAREKHVAGGSRPSGGSSNSSKHASEIAIDQRTQLLNSIQDLIIPFIRSADEDAATKHTGHGLAIQGQGPRTALVEYHPPNKLKSLFDVQLPEAAAGKSGLLDVVEKLLKYSVNTWDQGFMDKLYASTNAVGVVSELLLAVLNTNLHVYQVSPALTIVEKTTSKALAKLYGFGGAHGGGISQPGGSASNATSIAIARNTLHPETKTDGINGRRFTLFTSAHGHYSLEKAAQMFGFGSSAVIGVAVDEQGRMLPSALDEAIQASKDKGEVPFYVNATAGTTVLGSYDPIAAIADVCEKHKVWLHIDGSWGGPVIFSAAHKHKLQGIERADSIGVTPHKMLSVPMTCSFLLGKDMRQFQRAMTLPAGYLFHSNEDEDASSANTNATSPPDVERPEAEIWDLADLTPQCGRRGDALKLALSWIYHGSSGFEASIDSAFSAAATLADLVSSNAAFTLVSENPPPCWQVCFYYNKQADKEKNSKTTETIAKKLIPRGFMVDYAPGEVGKFFRVVVNPATRKGTLEGLVKAIEEIGGETQV</sequence>
<feature type="region of interest" description="Disordered" evidence="9">
    <location>
        <begin position="252"/>
        <end position="289"/>
    </location>
</feature>
<feature type="region of interest" description="Disordered" evidence="9">
    <location>
        <begin position="660"/>
        <end position="737"/>
    </location>
</feature>
<comment type="similarity">
    <text evidence="2">Belongs to the group II decarboxylase family.</text>
</comment>
<evidence type="ECO:0000256" key="8">
    <source>
        <dbReference type="PIRSR" id="PIRSR602129-50"/>
    </source>
</evidence>
<comment type="cofactor">
    <cofactor evidence="1 8">
        <name>pyridoxal 5'-phosphate</name>
        <dbReference type="ChEBI" id="CHEBI:597326"/>
    </cofactor>
</comment>
<keyword evidence="6" id="KW-0456">Lyase</keyword>
<dbReference type="Gene3D" id="3.40.640.10">
    <property type="entry name" value="Type I PLP-dependent aspartate aminotransferase-like (Major domain)"/>
    <property type="match status" value="1"/>
</dbReference>
<evidence type="ECO:0000256" key="1">
    <source>
        <dbReference type="ARBA" id="ARBA00001933"/>
    </source>
</evidence>
<feature type="region of interest" description="Disordered" evidence="9">
    <location>
        <begin position="1"/>
        <end position="50"/>
    </location>
</feature>
<dbReference type="AlphaFoldDB" id="A0A074WHY7"/>
<dbReference type="SUPFAM" id="SSF53383">
    <property type="entry name" value="PLP-dependent transferases"/>
    <property type="match status" value="1"/>
</dbReference>
<feature type="compositionally biased region" description="Polar residues" evidence="9">
    <location>
        <begin position="667"/>
        <end position="679"/>
    </location>
</feature>
<gene>
    <name evidence="10" type="ORF">M436DRAFT_56015</name>
</gene>
<dbReference type="PANTHER" id="PTHR45677:SF8">
    <property type="entry name" value="CYSTEINE SULFINIC ACID DECARBOXYLASE"/>
    <property type="match status" value="1"/>
</dbReference>
<keyword evidence="4" id="KW-0210">Decarboxylase</keyword>
<dbReference type="InterPro" id="IPR002129">
    <property type="entry name" value="PyrdxlP-dep_de-COase"/>
</dbReference>
<dbReference type="STRING" id="1043004.A0A074WHY7"/>
<feature type="compositionally biased region" description="Basic and acidic residues" evidence="9">
    <location>
        <begin position="692"/>
        <end position="706"/>
    </location>
</feature>
<dbReference type="EMBL" id="KL584721">
    <property type="protein sequence ID" value="KEQ69452.1"/>
    <property type="molecule type" value="Genomic_DNA"/>
</dbReference>
<dbReference type="InterPro" id="IPR011989">
    <property type="entry name" value="ARM-like"/>
</dbReference>
<dbReference type="InterPro" id="IPR015424">
    <property type="entry name" value="PyrdxlP-dep_Trfase"/>
</dbReference>
<dbReference type="Pfam" id="PF00282">
    <property type="entry name" value="Pyridoxal_deC"/>
    <property type="match status" value="1"/>
</dbReference>
<evidence type="ECO:0000256" key="5">
    <source>
        <dbReference type="ARBA" id="ARBA00022898"/>
    </source>
</evidence>
<protein>
    <submittedName>
        <fullName evidence="10">PLP-dependent transferase</fullName>
    </submittedName>
</protein>
<feature type="modified residue" description="N6-(pyridoxal phosphate)lysine" evidence="8">
    <location>
        <position position="1050"/>
    </location>
</feature>
<dbReference type="GO" id="GO:0003723">
    <property type="term" value="F:RNA binding"/>
    <property type="evidence" value="ECO:0007669"/>
    <property type="project" value="InterPro"/>
</dbReference>
<dbReference type="GeneID" id="25412242"/>
<evidence type="ECO:0000256" key="6">
    <source>
        <dbReference type="ARBA" id="ARBA00023239"/>
    </source>
</evidence>
<dbReference type="Gene3D" id="1.25.10.10">
    <property type="entry name" value="Leucine-rich Repeat Variant"/>
    <property type="match status" value="2"/>
</dbReference>
<dbReference type="Proteomes" id="UP000027730">
    <property type="component" value="Unassembled WGS sequence"/>
</dbReference>
<keyword evidence="3" id="KW-0677">Repeat</keyword>
<organism evidence="10 11">
    <name type="scientific">Aureobasidium namibiae CBS 147.97</name>
    <dbReference type="NCBI Taxonomy" id="1043004"/>
    <lineage>
        <taxon>Eukaryota</taxon>
        <taxon>Fungi</taxon>
        <taxon>Dikarya</taxon>
        <taxon>Ascomycota</taxon>
        <taxon>Pezizomycotina</taxon>
        <taxon>Dothideomycetes</taxon>
        <taxon>Dothideomycetidae</taxon>
        <taxon>Dothideales</taxon>
        <taxon>Saccotheciaceae</taxon>
        <taxon>Aureobasidium</taxon>
    </lineage>
</organism>
<reference evidence="10 11" key="1">
    <citation type="journal article" date="2014" name="BMC Genomics">
        <title>Genome sequencing of four Aureobasidium pullulans varieties: biotechnological potential, stress tolerance, and description of new species.</title>
        <authorList>
            <person name="Gostin Ar C."/>
            <person name="Ohm R.A."/>
            <person name="Kogej T."/>
            <person name="Sonjak S."/>
            <person name="Turk M."/>
            <person name="Zajc J."/>
            <person name="Zalar P."/>
            <person name="Grube M."/>
            <person name="Sun H."/>
            <person name="Han J."/>
            <person name="Sharma A."/>
            <person name="Chiniquy J."/>
            <person name="Ngan C.Y."/>
            <person name="Lipzen A."/>
            <person name="Barry K."/>
            <person name="Grigoriev I.V."/>
            <person name="Gunde-Cimerman N."/>
        </authorList>
    </citation>
    <scope>NUCLEOTIDE SEQUENCE [LARGE SCALE GENOMIC DNA]</scope>
    <source>
        <strain evidence="10 11">CBS 147.97</strain>
    </source>
</reference>
<dbReference type="SUPFAM" id="SSF48371">
    <property type="entry name" value="ARM repeat"/>
    <property type="match status" value="1"/>
</dbReference>
<dbReference type="GO" id="GO:0005737">
    <property type="term" value="C:cytoplasm"/>
    <property type="evidence" value="ECO:0007669"/>
    <property type="project" value="TreeGrafter"/>
</dbReference>
<evidence type="ECO:0000256" key="9">
    <source>
        <dbReference type="SAM" id="MobiDB-lite"/>
    </source>
</evidence>
<evidence type="ECO:0000313" key="11">
    <source>
        <dbReference type="Proteomes" id="UP000027730"/>
    </source>
</evidence>
<evidence type="ECO:0000256" key="3">
    <source>
        <dbReference type="ARBA" id="ARBA00022737"/>
    </source>
</evidence>
<dbReference type="InterPro" id="IPR021115">
    <property type="entry name" value="Pyridoxal-P_BS"/>
</dbReference>
<evidence type="ECO:0000256" key="4">
    <source>
        <dbReference type="ARBA" id="ARBA00022793"/>
    </source>
</evidence>
<dbReference type="RefSeq" id="XP_013423693.1">
    <property type="nucleotide sequence ID" value="XM_013568239.1"/>
</dbReference>
<keyword evidence="10" id="KW-0808">Transferase</keyword>
<evidence type="ECO:0000313" key="10">
    <source>
        <dbReference type="EMBL" id="KEQ69452.1"/>
    </source>
</evidence>
<dbReference type="GO" id="GO:0019752">
    <property type="term" value="P:carboxylic acid metabolic process"/>
    <property type="evidence" value="ECO:0007669"/>
    <property type="project" value="InterPro"/>
</dbReference>
<dbReference type="GO" id="GO:0016740">
    <property type="term" value="F:transferase activity"/>
    <property type="evidence" value="ECO:0007669"/>
    <property type="project" value="UniProtKB-KW"/>
</dbReference>
<keyword evidence="11" id="KW-1185">Reference proteome</keyword>
<feature type="compositionally biased region" description="Basic and acidic residues" evidence="9">
    <location>
        <begin position="272"/>
        <end position="287"/>
    </location>
</feature>
<feature type="region of interest" description="Disordered" evidence="9">
    <location>
        <begin position="492"/>
        <end position="511"/>
    </location>
</feature>
<dbReference type="InterPro" id="IPR015421">
    <property type="entry name" value="PyrdxlP-dep_Trfase_major"/>
</dbReference>
<accession>A0A074WHY7</accession>
<dbReference type="SMART" id="SM00025">
    <property type="entry name" value="Pumilio"/>
    <property type="match status" value="5"/>
</dbReference>
<dbReference type="InterPro" id="IPR016024">
    <property type="entry name" value="ARM-type_fold"/>
</dbReference>
<proteinExistence type="inferred from homology"/>
<evidence type="ECO:0000256" key="2">
    <source>
        <dbReference type="ARBA" id="ARBA00009533"/>
    </source>
</evidence>
<dbReference type="GO" id="GO:0030170">
    <property type="term" value="F:pyridoxal phosphate binding"/>
    <property type="evidence" value="ECO:0007669"/>
    <property type="project" value="InterPro"/>
</dbReference>
<dbReference type="PROSITE" id="PS00392">
    <property type="entry name" value="DDC_GAD_HDC_YDC"/>
    <property type="match status" value="1"/>
</dbReference>
<feature type="compositionally biased region" description="Basic residues" evidence="9">
    <location>
        <begin position="1"/>
        <end position="10"/>
    </location>
</feature>
<dbReference type="InterPro" id="IPR001313">
    <property type="entry name" value="Pumilio_RNA-bd_rpt"/>
</dbReference>
<keyword evidence="5 8" id="KW-0663">Pyridoxal phosphate</keyword>
<feature type="compositionally biased region" description="Basic and acidic residues" evidence="9">
    <location>
        <begin position="11"/>
        <end position="20"/>
    </location>
</feature>